<keyword evidence="2" id="KW-1185">Reference proteome</keyword>
<evidence type="ECO:0000313" key="1">
    <source>
        <dbReference type="EMBL" id="RUP26249.1"/>
    </source>
</evidence>
<accession>A0A433BJ34</accession>
<dbReference type="OrthoDB" id="2439685at2759"/>
<name>A0A433BJ34_9FUNG</name>
<comment type="caution">
    <text evidence="1">The sequence shown here is derived from an EMBL/GenBank/DDBJ whole genome shotgun (WGS) entry which is preliminary data.</text>
</comment>
<dbReference type="EMBL" id="RBNI01013727">
    <property type="protein sequence ID" value="RUP26249.1"/>
    <property type="molecule type" value="Genomic_DNA"/>
</dbReference>
<proteinExistence type="predicted"/>
<dbReference type="Proteomes" id="UP000268093">
    <property type="component" value="Unassembled WGS sequence"/>
</dbReference>
<organism evidence="1 2">
    <name type="scientific">Jimgerdemannia flammicorona</name>
    <dbReference type="NCBI Taxonomy" id="994334"/>
    <lineage>
        <taxon>Eukaryota</taxon>
        <taxon>Fungi</taxon>
        <taxon>Fungi incertae sedis</taxon>
        <taxon>Mucoromycota</taxon>
        <taxon>Mucoromycotina</taxon>
        <taxon>Endogonomycetes</taxon>
        <taxon>Endogonales</taxon>
        <taxon>Endogonaceae</taxon>
        <taxon>Jimgerdemannia</taxon>
    </lineage>
</organism>
<sequence>MNAESIEHYPGYSGMSRERCFFFLRCFGFFFFRSSSISPPVLVSYLKNHNTWSYSEFLKLHRDVIVSSPPFSDEWNGLDGTWARRFLNKAKDLSPLTFAAEKKR</sequence>
<dbReference type="AlphaFoldDB" id="A0A433BJ34"/>
<evidence type="ECO:0000313" key="2">
    <source>
        <dbReference type="Proteomes" id="UP000268093"/>
    </source>
</evidence>
<protein>
    <submittedName>
        <fullName evidence="1">Uncharacterized protein</fullName>
    </submittedName>
</protein>
<reference evidence="1 2" key="1">
    <citation type="journal article" date="2018" name="New Phytol.">
        <title>Phylogenomics of Endogonaceae and evolution of mycorrhizas within Mucoromycota.</title>
        <authorList>
            <person name="Chang Y."/>
            <person name="Desiro A."/>
            <person name="Na H."/>
            <person name="Sandor L."/>
            <person name="Lipzen A."/>
            <person name="Clum A."/>
            <person name="Barry K."/>
            <person name="Grigoriev I.V."/>
            <person name="Martin F.M."/>
            <person name="Stajich J.E."/>
            <person name="Smith M.E."/>
            <person name="Bonito G."/>
            <person name="Spatafora J.W."/>
        </authorList>
    </citation>
    <scope>NUCLEOTIDE SEQUENCE [LARGE SCALE GENOMIC DNA]</scope>
    <source>
        <strain evidence="1 2">GMNB39</strain>
    </source>
</reference>
<gene>
    <name evidence="1" type="ORF">BC936DRAFT_138788</name>
</gene>